<dbReference type="InterPro" id="IPR006175">
    <property type="entry name" value="YjgF/YER057c/UK114"/>
</dbReference>
<keyword evidence="3" id="KW-1185">Reference proteome</keyword>
<evidence type="ECO:0000313" key="3">
    <source>
        <dbReference type="Proteomes" id="UP000001977"/>
    </source>
</evidence>
<organism evidence="2 3">
    <name type="scientific">Bordetella avium (strain 197N)</name>
    <dbReference type="NCBI Taxonomy" id="360910"/>
    <lineage>
        <taxon>Bacteria</taxon>
        <taxon>Pseudomonadati</taxon>
        <taxon>Pseudomonadota</taxon>
        <taxon>Betaproteobacteria</taxon>
        <taxon>Burkholderiales</taxon>
        <taxon>Alcaligenaceae</taxon>
        <taxon>Bordetella</taxon>
    </lineage>
</organism>
<dbReference type="Gene3D" id="3.30.1330.40">
    <property type="entry name" value="RutC-like"/>
    <property type="match status" value="1"/>
</dbReference>
<dbReference type="EMBL" id="AM167904">
    <property type="protein sequence ID" value="CAJ48873.1"/>
    <property type="molecule type" value="Genomic_DNA"/>
</dbReference>
<dbReference type="Proteomes" id="UP000001977">
    <property type="component" value="Chromosome"/>
</dbReference>
<dbReference type="PANTHER" id="PTHR11803:SF58">
    <property type="entry name" value="PROTEIN HMF1-RELATED"/>
    <property type="match status" value="1"/>
</dbReference>
<proteinExistence type="inferred from homology"/>
<dbReference type="HOGENOM" id="CLU_100715_7_1_4"/>
<dbReference type="RefSeq" id="WP_012416946.1">
    <property type="nucleotide sequence ID" value="NC_010645.1"/>
</dbReference>
<dbReference type="AlphaFoldDB" id="Q2L316"/>
<dbReference type="OrthoDB" id="9808943at2"/>
<dbReference type="GO" id="GO:0019239">
    <property type="term" value="F:deaminase activity"/>
    <property type="evidence" value="ECO:0007669"/>
    <property type="project" value="TreeGrafter"/>
</dbReference>
<dbReference type="CDD" id="cd00448">
    <property type="entry name" value="YjgF_YER057c_UK114_family"/>
    <property type="match status" value="1"/>
</dbReference>
<name>Q2L316_BORA1</name>
<dbReference type="SUPFAM" id="SSF55298">
    <property type="entry name" value="YjgF-like"/>
    <property type="match status" value="1"/>
</dbReference>
<dbReference type="STRING" id="360910.BAV1267"/>
<comment type="similarity">
    <text evidence="1">Belongs to the RutC family.</text>
</comment>
<accession>Q2L316</accession>
<sequence>MSAPLTVTLPGAVHSLPFSPALVWGGLVFVSGQVGKHPVSDAFAEDIDAQTRQTLSNIKALLEAAGTSLDKALRMTIYMTDMQNEFAAMNAVFKEFFHGALPARSTVGISHLAKPGLKIEIDLVAYKD</sequence>
<dbReference type="InterPro" id="IPR035959">
    <property type="entry name" value="RutC-like_sf"/>
</dbReference>
<dbReference type="KEGG" id="bav:BAV1267"/>
<dbReference type="InterPro" id="IPR019897">
    <property type="entry name" value="RidA_CS"/>
</dbReference>
<dbReference type="GO" id="GO:0005829">
    <property type="term" value="C:cytosol"/>
    <property type="evidence" value="ECO:0007669"/>
    <property type="project" value="TreeGrafter"/>
</dbReference>
<evidence type="ECO:0000313" key="2">
    <source>
        <dbReference type="EMBL" id="CAJ48873.1"/>
    </source>
</evidence>
<dbReference type="PANTHER" id="PTHR11803">
    <property type="entry name" value="2-IMINOBUTANOATE/2-IMINOPROPANOATE DEAMINASE RIDA"/>
    <property type="match status" value="1"/>
</dbReference>
<dbReference type="PROSITE" id="PS01094">
    <property type="entry name" value="UPF0076"/>
    <property type="match status" value="1"/>
</dbReference>
<dbReference type="eggNOG" id="COG0251">
    <property type="taxonomic scope" value="Bacteria"/>
</dbReference>
<protein>
    <submittedName>
        <fullName evidence="2">Endoribonuclease</fullName>
    </submittedName>
</protein>
<gene>
    <name evidence="2" type="ordered locus">BAV1267</name>
</gene>
<reference evidence="2 3" key="1">
    <citation type="journal article" date="2006" name="J. Bacteriol.">
        <title>Comparison of the genome sequence of the poultry pathogen Bordetella avium with those of B. bronchiseptica, B. pertussis, and B. parapertussis reveals extensive diversity in surface structures associated with host interaction.</title>
        <authorList>
            <person name="Sebaihia M."/>
            <person name="Preston A."/>
            <person name="Maskell D.J."/>
            <person name="Kuzmiak H."/>
            <person name="Connell T.D."/>
            <person name="King N.D."/>
            <person name="Orndorff P.E."/>
            <person name="Miyamoto D.M."/>
            <person name="Thomson N.R."/>
            <person name="Harris D."/>
            <person name="Goble A."/>
            <person name="Lord A."/>
            <person name="Murphy L."/>
            <person name="Quail M.A."/>
            <person name="Rutter S."/>
            <person name="Squares R."/>
            <person name="Squares S."/>
            <person name="Woodward J."/>
            <person name="Parkhill J."/>
            <person name="Temple L.M."/>
        </authorList>
    </citation>
    <scope>NUCLEOTIDE SEQUENCE [LARGE SCALE GENOMIC DNA]</scope>
    <source>
        <strain evidence="2 3">197N</strain>
    </source>
</reference>
<evidence type="ECO:0000256" key="1">
    <source>
        <dbReference type="ARBA" id="ARBA00010552"/>
    </source>
</evidence>
<dbReference type="Pfam" id="PF01042">
    <property type="entry name" value="Ribonuc_L-PSP"/>
    <property type="match status" value="1"/>
</dbReference>